<reference evidence="2" key="1">
    <citation type="submission" date="2016-04" db="EMBL/GenBank/DDBJ databases">
        <title>Cephalotus genome sequencing.</title>
        <authorList>
            <person name="Fukushima K."/>
            <person name="Hasebe M."/>
            <person name="Fang X."/>
        </authorList>
    </citation>
    <scope>NUCLEOTIDE SEQUENCE [LARGE SCALE GENOMIC DNA]</scope>
    <source>
        <strain evidence="2">cv. St1</strain>
    </source>
</reference>
<keyword evidence="2" id="KW-1185">Reference proteome</keyword>
<evidence type="ECO:0000313" key="2">
    <source>
        <dbReference type="Proteomes" id="UP000187406"/>
    </source>
</evidence>
<dbReference type="EMBL" id="BDDD01000132">
    <property type="protein sequence ID" value="GAV59958.1"/>
    <property type="molecule type" value="Genomic_DNA"/>
</dbReference>
<dbReference type="InParanoid" id="A0A1Q3AW49"/>
<accession>A0A1Q3AW49</accession>
<dbReference type="AlphaFoldDB" id="A0A1Q3AW49"/>
<dbReference type="Proteomes" id="UP000187406">
    <property type="component" value="Unassembled WGS sequence"/>
</dbReference>
<protein>
    <submittedName>
        <fullName evidence="1">Uncharacterized protein</fullName>
    </submittedName>
</protein>
<sequence length="116" mass="12297">MAEFTNNSNVILGPDPNHQEILSLVLTVGNSASGEVVVDGDGVDSVGGEGVVEAVLQGGSMDVIRIVGDVEVVRMGHVNDLSDDDAFNIMQHMYLCTVMRSPLLNPHFNSCIIEAS</sequence>
<evidence type="ECO:0000313" key="1">
    <source>
        <dbReference type="EMBL" id="GAV59958.1"/>
    </source>
</evidence>
<comment type="caution">
    <text evidence="1">The sequence shown here is derived from an EMBL/GenBank/DDBJ whole genome shotgun (WGS) entry which is preliminary data.</text>
</comment>
<organism evidence="1 2">
    <name type="scientific">Cephalotus follicularis</name>
    <name type="common">Albany pitcher plant</name>
    <dbReference type="NCBI Taxonomy" id="3775"/>
    <lineage>
        <taxon>Eukaryota</taxon>
        <taxon>Viridiplantae</taxon>
        <taxon>Streptophyta</taxon>
        <taxon>Embryophyta</taxon>
        <taxon>Tracheophyta</taxon>
        <taxon>Spermatophyta</taxon>
        <taxon>Magnoliopsida</taxon>
        <taxon>eudicotyledons</taxon>
        <taxon>Gunneridae</taxon>
        <taxon>Pentapetalae</taxon>
        <taxon>rosids</taxon>
        <taxon>fabids</taxon>
        <taxon>Oxalidales</taxon>
        <taxon>Cephalotaceae</taxon>
        <taxon>Cephalotus</taxon>
    </lineage>
</organism>
<gene>
    <name evidence="1" type="ORF">CFOL_v3_03489</name>
</gene>
<name>A0A1Q3AW49_CEPFO</name>
<proteinExistence type="predicted"/>